<dbReference type="OrthoDB" id="10016051at2759"/>
<dbReference type="Proteomes" id="UP000663829">
    <property type="component" value="Unassembled WGS sequence"/>
</dbReference>
<evidence type="ECO:0000313" key="3">
    <source>
        <dbReference type="EMBL" id="CAF3577253.1"/>
    </source>
</evidence>
<evidence type="ECO:0000313" key="2">
    <source>
        <dbReference type="EMBL" id="CAF0792892.1"/>
    </source>
</evidence>
<accession>A0A813S6M3</accession>
<evidence type="ECO:0000313" key="4">
    <source>
        <dbReference type="Proteomes" id="UP000663829"/>
    </source>
</evidence>
<dbReference type="AlphaFoldDB" id="A0A813S6M3"/>
<name>A0A813S6M3_9BILA</name>
<dbReference type="EMBL" id="CAJOBC010000366">
    <property type="protein sequence ID" value="CAF3577253.1"/>
    <property type="molecule type" value="Genomic_DNA"/>
</dbReference>
<dbReference type="EMBL" id="CAJNOQ010000366">
    <property type="protein sequence ID" value="CAF0792892.1"/>
    <property type="molecule type" value="Genomic_DNA"/>
</dbReference>
<gene>
    <name evidence="2" type="ORF">GPM918_LOCUS3095</name>
    <name evidence="3" type="ORF">SRO942_LOCUS3095</name>
</gene>
<proteinExistence type="predicted"/>
<protein>
    <submittedName>
        <fullName evidence="2">Uncharacterized protein</fullName>
    </submittedName>
</protein>
<sequence length="257" mass="29417">MQKSSKGEVVLSAFQANAARLNKIEQRRLTREITFMNKDLHQQLAKIRRQAQTMLSHYQDVVRYVKPSKTQHWRINNEWQDKPWFNSRSMPNFNNKQLSEIFPTQPSEQQRPLLILLDQLKPKDEPPPIKPTEFLWNRPRTTPTLNRQHTAGNPLLSMLSQAATGTTKNQLQQSVSTSLPTPKMVHGTLVMQQGIQNLDAAYRMALQNQTAYSTVDPKIIAERKLMDKDFAGQYRALVGYRSACISKSALKSAKSTS</sequence>
<organism evidence="2 4">
    <name type="scientific">Didymodactylos carnosus</name>
    <dbReference type="NCBI Taxonomy" id="1234261"/>
    <lineage>
        <taxon>Eukaryota</taxon>
        <taxon>Metazoa</taxon>
        <taxon>Spiralia</taxon>
        <taxon>Gnathifera</taxon>
        <taxon>Rotifera</taxon>
        <taxon>Eurotatoria</taxon>
        <taxon>Bdelloidea</taxon>
        <taxon>Philodinida</taxon>
        <taxon>Philodinidae</taxon>
        <taxon>Didymodactylos</taxon>
    </lineage>
</organism>
<dbReference type="Proteomes" id="UP000681722">
    <property type="component" value="Unassembled WGS sequence"/>
</dbReference>
<evidence type="ECO:0000256" key="1">
    <source>
        <dbReference type="SAM" id="MobiDB-lite"/>
    </source>
</evidence>
<reference evidence="2" key="1">
    <citation type="submission" date="2021-02" db="EMBL/GenBank/DDBJ databases">
        <authorList>
            <person name="Nowell W R."/>
        </authorList>
    </citation>
    <scope>NUCLEOTIDE SEQUENCE</scope>
</reference>
<feature type="compositionally biased region" description="Polar residues" evidence="1">
    <location>
        <begin position="139"/>
        <end position="150"/>
    </location>
</feature>
<feature type="region of interest" description="Disordered" evidence="1">
    <location>
        <begin position="126"/>
        <end position="150"/>
    </location>
</feature>
<keyword evidence="4" id="KW-1185">Reference proteome</keyword>
<comment type="caution">
    <text evidence="2">The sequence shown here is derived from an EMBL/GenBank/DDBJ whole genome shotgun (WGS) entry which is preliminary data.</text>
</comment>